<protein>
    <submittedName>
        <fullName evidence="2">Uncharacterized protein</fullName>
    </submittedName>
</protein>
<name>A0AAV4F5X6_9GAST</name>
<dbReference type="EMBL" id="BMAT01000554">
    <property type="protein sequence ID" value="GFR68401.1"/>
    <property type="molecule type" value="Genomic_DNA"/>
</dbReference>
<proteinExistence type="predicted"/>
<dbReference type="AlphaFoldDB" id="A0AAV4F5X6"/>
<organism evidence="2 3">
    <name type="scientific">Elysia marginata</name>
    <dbReference type="NCBI Taxonomy" id="1093978"/>
    <lineage>
        <taxon>Eukaryota</taxon>
        <taxon>Metazoa</taxon>
        <taxon>Spiralia</taxon>
        <taxon>Lophotrochozoa</taxon>
        <taxon>Mollusca</taxon>
        <taxon>Gastropoda</taxon>
        <taxon>Heterobranchia</taxon>
        <taxon>Euthyneura</taxon>
        <taxon>Panpulmonata</taxon>
        <taxon>Sacoglossa</taxon>
        <taxon>Placobranchoidea</taxon>
        <taxon>Plakobranchidae</taxon>
        <taxon>Elysia</taxon>
    </lineage>
</organism>
<keyword evidence="3" id="KW-1185">Reference proteome</keyword>
<sequence>MATQLVQYMDLRLTIDNNPPAYEFGPGHIRPTHAPHTNYLRQTTDTPSDAPRYLDLDSEASQQASRQSSKQVSGFQESY</sequence>
<gene>
    <name evidence="2" type="ORF">ElyMa_000277500</name>
</gene>
<evidence type="ECO:0000313" key="2">
    <source>
        <dbReference type="EMBL" id="GFR68401.1"/>
    </source>
</evidence>
<comment type="caution">
    <text evidence="2">The sequence shown here is derived from an EMBL/GenBank/DDBJ whole genome shotgun (WGS) entry which is preliminary data.</text>
</comment>
<reference evidence="2 3" key="1">
    <citation type="journal article" date="2021" name="Elife">
        <title>Chloroplast acquisition without the gene transfer in kleptoplastic sea slugs, Plakobranchus ocellatus.</title>
        <authorList>
            <person name="Maeda T."/>
            <person name="Takahashi S."/>
            <person name="Yoshida T."/>
            <person name="Shimamura S."/>
            <person name="Takaki Y."/>
            <person name="Nagai Y."/>
            <person name="Toyoda A."/>
            <person name="Suzuki Y."/>
            <person name="Arimoto A."/>
            <person name="Ishii H."/>
            <person name="Satoh N."/>
            <person name="Nishiyama T."/>
            <person name="Hasebe M."/>
            <person name="Maruyama T."/>
            <person name="Minagawa J."/>
            <person name="Obokata J."/>
            <person name="Shigenobu S."/>
        </authorList>
    </citation>
    <scope>NUCLEOTIDE SEQUENCE [LARGE SCALE GENOMIC DNA]</scope>
</reference>
<evidence type="ECO:0000256" key="1">
    <source>
        <dbReference type="SAM" id="MobiDB-lite"/>
    </source>
</evidence>
<feature type="region of interest" description="Disordered" evidence="1">
    <location>
        <begin position="26"/>
        <end position="79"/>
    </location>
</feature>
<dbReference type="Proteomes" id="UP000762676">
    <property type="component" value="Unassembled WGS sequence"/>
</dbReference>
<evidence type="ECO:0000313" key="3">
    <source>
        <dbReference type="Proteomes" id="UP000762676"/>
    </source>
</evidence>
<accession>A0AAV4F5X6</accession>
<feature type="compositionally biased region" description="Low complexity" evidence="1">
    <location>
        <begin position="59"/>
        <end position="73"/>
    </location>
</feature>